<sequence length="246" mass="28809">MFYFIQGTFSKLLENKYEYDRILNISFCRLLARYEPKRELERNILREKLPDSRSYKKKRYVSESVSAHSKVKRKELNSIDAYMKNYKERYKKKKGLSKLDCYCENKIFGKFNHICDIAEKMEKNKKSSKKVFLKKYGIGLIIFALIPALGLIYPILFGLKSFGSGILDLCFTTGDSHTCGKAHLGIGQEQLKNMGDIPLAYSFITLVIVLLFIIYILIKVIKYEKIKSGKRKMNIKEYCRFCKDIF</sequence>
<proteinExistence type="predicted"/>
<feature type="transmembrane region" description="Helical" evidence="1">
    <location>
        <begin position="199"/>
        <end position="221"/>
    </location>
</feature>
<accession>A0A0J9S1B8</accession>
<reference evidence="2 3" key="1">
    <citation type="submission" date="2011-08" db="EMBL/GenBank/DDBJ databases">
        <title>The Genome Sequence of Plasmodium vivax India VII.</title>
        <authorList>
            <consortium name="The Broad Institute Genome Sequencing Platform"/>
            <consortium name="The Broad Institute Genome Sequencing Center for Infectious Disease"/>
            <person name="Neafsey D."/>
            <person name="Carlton J."/>
            <person name="Barnwell J."/>
            <person name="Collins W."/>
            <person name="Escalante A."/>
            <person name="Mullikin J."/>
            <person name="Saul A."/>
            <person name="Guigo R."/>
            <person name="Camara F."/>
            <person name="Young S.K."/>
            <person name="Zeng Q."/>
            <person name="Gargeya S."/>
            <person name="Fitzgerald M."/>
            <person name="Haas B."/>
            <person name="Abouelleil A."/>
            <person name="Alvarado L."/>
            <person name="Arachchi H.M."/>
            <person name="Berlin A."/>
            <person name="Brown A."/>
            <person name="Chapman S.B."/>
            <person name="Chen Z."/>
            <person name="Dunbar C."/>
            <person name="Freedman E."/>
            <person name="Gearin G."/>
            <person name="Gellesch M."/>
            <person name="Goldberg J."/>
            <person name="Griggs A."/>
            <person name="Gujja S."/>
            <person name="Heiman D."/>
            <person name="Howarth C."/>
            <person name="Larson L."/>
            <person name="Lui A."/>
            <person name="MacDonald P.J.P."/>
            <person name="Montmayeur A."/>
            <person name="Murphy C."/>
            <person name="Neiman D."/>
            <person name="Pearson M."/>
            <person name="Priest M."/>
            <person name="Roberts A."/>
            <person name="Saif S."/>
            <person name="Shea T."/>
            <person name="Shenoy N."/>
            <person name="Sisk P."/>
            <person name="Stolte C."/>
            <person name="Sykes S."/>
            <person name="Wortman J."/>
            <person name="Nusbaum C."/>
            <person name="Birren B."/>
        </authorList>
    </citation>
    <scope>NUCLEOTIDE SEQUENCE [LARGE SCALE GENOMIC DNA]</scope>
    <source>
        <strain evidence="2 3">India VII</strain>
    </source>
</reference>
<organism evidence="2 3">
    <name type="scientific">Plasmodium vivax India VII</name>
    <dbReference type="NCBI Taxonomy" id="1077284"/>
    <lineage>
        <taxon>Eukaryota</taxon>
        <taxon>Sar</taxon>
        <taxon>Alveolata</taxon>
        <taxon>Apicomplexa</taxon>
        <taxon>Aconoidasida</taxon>
        <taxon>Haemosporida</taxon>
        <taxon>Plasmodiidae</taxon>
        <taxon>Plasmodium</taxon>
        <taxon>Plasmodium (Plasmodium)</taxon>
    </lineage>
</organism>
<keyword evidence="1" id="KW-1133">Transmembrane helix</keyword>
<dbReference type="AlphaFoldDB" id="A0A0J9S1B8"/>
<feature type="transmembrane region" description="Helical" evidence="1">
    <location>
        <begin position="136"/>
        <end position="156"/>
    </location>
</feature>
<evidence type="ECO:0000313" key="2">
    <source>
        <dbReference type="EMBL" id="KMZ76559.1"/>
    </source>
</evidence>
<evidence type="ECO:0008006" key="4">
    <source>
        <dbReference type="Google" id="ProtNLM"/>
    </source>
</evidence>
<dbReference type="Pfam" id="PF12420">
    <property type="entry name" value="DUF3671"/>
    <property type="match status" value="1"/>
</dbReference>
<gene>
    <name evidence="2" type="ORF">PVIIG_06083</name>
</gene>
<keyword evidence="1" id="KW-0472">Membrane</keyword>
<dbReference type="Proteomes" id="UP000053562">
    <property type="component" value="Unassembled WGS sequence"/>
</dbReference>
<evidence type="ECO:0000256" key="1">
    <source>
        <dbReference type="SAM" id="Phobius"/>
    </source>
</evidence>
<dbReference type="InterPro" id="IPR022139">
    <property type="entry name" value="Fam-L/Fam-M-like_plasmodium"/>
</dbReference>
<dbReference type="OrthoDB" id="10288585at2759"/>
<name>A0A0J9S1B8_PLAVI</name>
<evidence type="ECO:0000313" key="3">
    <source>
        <dbReference type="Proteomes" id="UP000053562"/>
    </source>
</evidence>
<protein>
    <recommendedName>
        <fullName evidence="4">Variable surface protein Vir35</fullName>
    </recommendedName>
</protein>
<keyword evidence="1" id="KW-0812">Transmembrane</keyword>
<dbReference type="EMBL" id="KQ234706">
    <property type="protein sequence ID" value="KMZ76559.1"/>
    <property type="molecule type" value="Genomic_DNA"/>
</dbReference>